<sequence length="96" mass="10281">MHTTIAAVLCFVTCFPLAASAGVVDASCAAAVVTNGKARAEVRAELIQAERDGWIPIHSRRQRTYPPDMAQARRNRDVRDAGAGATPSYQASNQQP</sequence>
<dbReference type="Proteomes" id="UP000253104">
    <property type="component" value="Chromosome mHSR5_B"/>
</dbReference>
<evidence type="ECO:0000313" key="4">
    <source>
        <dbReference type="Proteomes" id="UP000253104"/>
    </source>
</evidence>
<feature type="region of interest" description="Disordered" evidence="1">
    <location>
        <begin position="59"/>
        <end position="96"/>
    </location>
</feature>
<feature type="compositionally biased region" description="Polar residues" evidence="1">
    <location>
        <begin position="87"/>
        <end position="96"/>
    </location>
</feature>
<evidence type="ECO:0000313" key="3">
    <source>
        <dbReference type="EMBL" id="AXF24848.1"/>
    </source>
</evidence>
<evidence type="ECO:0000256" key="1">
    <source>
        <dbReference type="SAM" id="MobiDB-lite"/>
    </source>
</evidence>
<dbReference type="AlphaFoldDB" id="A0A2Z5N7B3"/>
<keyword evidence="2" id="KW-0732">Signal</keyword>
<dbReference type="InterPro" id="IPR025421">
    <property type="entry name" value="DUF4148"/>
</dbReference>
<gene>
    <name evidence="3" type="ORF">CUJ89_31950</name>
</gene>
<organism evidence="3 4">
    <name type="scientific">Burkholderia pyrrocinia</name>
    <name type="common">Pseudomonas pyrrocinia</name>
    <dbReference type="NCBI Taxonomy" id="60550"/>
    <lineage>
        <taxon>Bacteria</taxon>
        <taxon>Pseudomonadati</taxon>
        <taxon>Pseudomonadota</taxon>
        <taxon>Betaproteobacteria</taxon>
        <taxon>Burkholderiales</taxon>
        <taxon>Burkholderiaceae</taxon>
        <taxon>Burkholderia</taxon>
        <taxon>Burkholderia cepacia complex</taxon>
    </lineage>
</organism>
<protein>
    <recommendedName>
        <fullName evidence="5">DUF4148 domain-containing protein</fullName>
    </recommendedName>
</protein>
<reference evidence="3 4" key="1">
    <citation type="journal article" date="2018" name="ISME J.">
        <title>Involvement of Burkholderiaceae and sulfurous volatiles in disease-suppressive soils.</title>
        <authorList>
            <person name="Carrion V.J."/>
            <person name="Cordovez V."/>
            <person name="Tyc O."/>
            <person name="Etalo D.W."/>
            <person name="de Bruijn I."/>
            <person name="de Jager V.C."/>
            <person name="Medema M.H."/>
            <person name="Eberl L."/>
            <person name="Raaijmakers J.M."/>
        </authorList>
    </citation>
    <scope>NUCLEOTIDE SEQUENCE [LARGE SCALE GENOMIC DNA]</scope>
    <source>
        <strain evidence="4">mHSR5</strain>
    </source>
</reference>
<proteinExistence type="predicted"/>
<dbReference type="EMBL" id="CP024903">
    <property type="protein sequence ID" value="AXF24848.1"/>
    <property type="molecule type" value="Genomic_DNA"/>
</dbReference>
<dbReference type="RefSeq" id="WP_114181216.1">
    <property type="nucleotide sequence ID" value="NZ_CP024903.1"/>
</dbReference>
<evidence type="ECO:0000256" key="2">
    <source>
        <dbReference type="SAM" id="SignalP"/>
    </source>
</evidence>
<name>A0A2Z5N7B3_BURPY</name>
<evidence type="ECO:0008006" key="5">
    <source>
        <dbReference type="Google" id="ProtNLM"/>
    </source>
</evidence>
<feature type="signal peptide" evidence="2">
    <location>
        <begin position="1"/>
        <end position="21"/>
    </location>
</feature>
<feature type="chain" id="PRO_5016332796" description="DUF4148 domain-containing protein" evidence="2">
    <location>
        <begin position="22"/>
        <end position="96"/>
    </location>
</feature>
<dbReference type="OrthoDB" id="9021950at2"/>
<dbReference type="Pfam" id="PF13663">
    <property type="entry name" value="DUF4148"/>
    <property type="match status" value="1"/>
</dbReference>
<accession>A0A2Z5N7B3</accession>